<keyword evidence="2" id="KW-1185">Reference proteome</keyword>
<dbReference type="OrthoDB" id="5292888at2"/>
<dbReference type="Gene3D" id="3.40.630.30">
    <property type="match status" value="1"/>
</dbReference>
<sequence>MPPFSIRRAIPADAPAIAAVHTQSWRETYTGLLPTDFLASATDEQARERREQSWRAVLTEQREAVFVAAQEQAVMAQVRATGGNRLALWVLGANPARRWYATQGAREAGQKVEGELLEIRMVWDRL</sequence>
<gene>
    <name evidence="1" type="ordered locus">Deipr_1910</name>
</gene>
<organism evidence="1 2">
    <name type="scientific">Deinococcus proteolyticus (strain ATCC 35074 / DSM 20540 / JCM 6276 / NBRC 101906 / NCIMB 13154 / VKM Ac-1939 / CCM 2703 / MRP)</name>
    <dbReference type="NCBI Taxonomy" id="693977"/>
    <lineage>
        <taxon>Bacteria</taxon>
        <taxon>Thermotogati</taxon>
        <taxon>Deinococcota</taxon>
        <taxon>Deinococci</taxon>
        <taxon>Deinococcales</taxon>
        <taxon>Deinococcaceae</taxon>
        <taxon>Deinococcus</taxon>
    </lineage>
</organism>
<dbReference type="EMBL" id="CP002536">
    <property type="protein sequence ID" value="ADY27042.1"/>
    <property type="molecule type" value="Genomic_DNA"/>
</dbReference>
<dbReference type="Proteomes" id="UP000007718">
    <property type="component" value="Chromosome"/>
</dbReference>
<accession>F0RMA5</accession>
<reference evidence="2" key="1">
    <citation type="submission" date="2011-02" db="EMBL/GenBank/DDBJ databases">
        <title>The complete sequence of chromosome of Deinococcus proteolyticus DSM 20540.</title>
        <authorList>
            <consortium name="US DOE Joint Genome Institute (JGI-PGF)"/>
            <person name="Lucas S."/>
            <person name="Copeland A."/>
            <person name="Lapidus A."/>
            <person name="Bruce D."/>
            <person name="Goodwin L."/>
            <person name="Pitluck S."/>
            <person name="Kyrpides N."/>
            <person name="Mavromatis K."/>
            <person name="Pagani I."/>
            <person name="Ivanova N."/>
            <person name="Ovchinnikova G."/>
            <person name="Zeytun A."/>
            <person name="Detter J.C."/>
            <person name="Han C."/>
            <person name="Land M."/>
            <person name="Hauser L."/>
            <person name="Markowitz V."/>
            <person name="Cheng J.-F."/>
            <person name="Hugenholtz P."/>
            <person name="Woyke T."/>
            <person name="Wu D."/>
            <person name="Pukall R."/>
            <person name="Steenblock K."/>
            <person name="Brambilla E."/>
            <person name="Klenk H.-P."/>
            <person name="Eisen J.A."/>
        </authorList>
    </citation>
    <scope>NUCLEOTIDE SEQUENCE [LARGE SCALE GENOMIC DNA]</scope>
    <source>
        <strain evidence="2">ATCC 35074 / DSM 20540 / JCM 6276 / NBRC 101906 / NCIMB 13154 / VKM Ac-1939 / CCM 2703 / MRP</strain>
    </source>
</reference>
<reference evidence="1 2" key="2">
    <citation type="journal article" date="2012" name="Stand. Genomic Sci.">
        <title>Complete genome sequence of the orange-red pigmented, radioresistant Deinococcus proteolyticus type strain (MRP(T)).</title>
        <authorList>
            <person name="Copeland A."/>
            <person name="Zeytun A."/>
            <person name="Yassawong M."/>
            <person name="Nolan M."/>
            <person name="Lucas S."/>
            <person name="Hammon N."/>
            <person name="Deshpande S."/>
            <person name="Cheng J.F."/>
            <person name="Han C."/>
            <person name="Tapia R."/>
            <person name="Goodwin L.A."/>
            <person name="Pitluck S."/>
            <person name="Mavromatis K."/>
            <person name="Liolios K."/>
            <person name="Pagani I."/>
            <person name="Ivanova N."/>
            <person name="Mikhailova N."/>
            <person name="Pati A."/>
            <person name="Chen A."/>
            <person name="Palaniappan K."/>
            <person name="Land M."/>
            <person name="Hauser L."/>
            <person name="Jeffries C.D."/>
            <person name="Brambilla E.M."/>
            <person name="Rohde M."/>
            <person name="Sikorski J."/>
            <person name="Pukall R."/>
            <person name="Goker M."/>
            <person name="Detter J.C."/>
            <person name="Woyke T."/>
            <person name="Bristow J."/>
            <person name="Eisen J.A."/>
            <person name="Markowitz V."/>
            <person name="Hugenholtz P."/>
            <person name="Kyrpides N.C."/>
            <person name="Klenk H.P."/>
            <person name="Lapidus A."/>
        </authorList>
    </citation>
    <scope>NUCLEOTIDE SEQUENCE [LARGE SCALE GENOMIC DNA]</scope>
    <source>
        <strain evidence="2">ATCC 35074 / DSM 20540 / JCM 6276 / NBRC 101906 / NCIMB 13154 / VKM Ac-1939 / CCM 2703 / MRP</strain>
    </source>
</reference>
<dbReference type="GO" id="GO:0016740">
    <property type="term" value="F:transferase activity"/>
    <property type="evidence" value="ECO:0007669"/>
    <property type="project" value="UniProtKB-KW"/>
</dbReference>
<keyword evidence="1" id="KW-0808">Transferase</keyword>
<dbReference type="KEGG" id="dpt:Deipr_1910"/>
<protein>
    <submittedName>
        <fullName evidence="1">Acetyltransferase, putative</fullName>
    </submittedName>
</protein>
<dbReference type="RefSeq" id="WP_013615650.1">
    <property type="nucleotide sequence ID" value="NC_015161.1"/>
</dbReference>
<name>F0RMA5_DEIPM</name>
<dbReference type="STRING" id="693977.Deipr_1910"/>
<proteinExistence type="predicted"/>
<dbReference type="SUPFAM" id="SSF55729">
    <property type="entry name" value="Acyl-CoA N-acyltransferases (Nat)"/>
    <property type="match status" value="1"/>
</dbReference>
<dbReference type="eggNOG" id="COG1247">
    <property type="taxonomic scope" value="Bacteria"/>
</dbReference>
<evidence type="ECO:0000313" key="2">
    <source>
        <dbReference type="Proteomes" id="UP000007718"/>
    </source>
</evidence>
<dbReference type="AlphaFoldDB" id="F0RMA5"/>
<evidence type="ECO:0000313" key="1">
    <source>
        <dbReference type="EMBL" id="ADY27042.1"/>
    </source>
</evidence>
<dbReference type="HOGENOM" id="CLU_013985_18_2_0"/>
<dbReference type="InterPro" id="IPR016181">
    <property type="entry name" value="Acyl_CoA_acyltransferase"/>
</dbReference>